<dbReference type="GO" id="GO:0004803">
    <property type="term" value="F:transposase activity"/>
    <property type="evidence" value="ECO:0007669"/>
    <property type="project" value="InterPro"/>
</dbReference>
<dbReference type="SMART" id="SM01321">
    <property type="entry name" value="Y1_Tnp"/>
    <property type="match status" value="1"/>
</dbReference>
<protein>
    <submittedName>
        <fullName evidence="2">Putative transposase</fullName>
    </submittedName>
</protein>
<keyword evidence="3" id="KW-1185">Reference proteome</keyword>
<dbReference type="SUPFAM" id="SSF143422">
    <property type="entry name" value="Transposase IS200-like"/>
    <property type="match status" value="1"/>
</dbReference>
<name>A0A4R3LU02_9BURK</name>
<sequence>MARLPRLYAPHIPQLVQARFAQTLAGPADPSPAAELDQLLTWLKESATEHQVAVHGWSLVNDRITLLATPPGQGNLSRLIQALGRRFAAHRHGRVFAERYRSTLVEPGLWVLPVLIWLESLPVHLSYVDHAEHWPWSSAAYHTGTKATPATWVNDHPDYWKDGNTPFDRQARYRERLNSGLLLSQRQQIEQSLFGQWALGSASFLQQLETRASRRLAPAARGRPRKNPV</sequence>
<dbReference type="Gene3D" id="3.30.70.1290">
    <property type="entry name" value="Transposase IS200-like"/>
    <property type="match status" value="1"/>
</dbReference>
<evidence type="ECO:0000313" key="3">
    <source>
        <dbReference type="Proteomes" id="UP000295525"/>
    </source>
</evidence>
<comment type="caution">
    <text evidence="2">The sequence shown here is derived from an EMBL/GenBank/DDBJ whole genome shotgun (WGS) entry which is preliminary data.</text>
</comment>
<reference evidence="2 3" key="1">
    <citation type="submission" date="2019-03" db="EMBL/GenBank/DDBJ databases">
        <title>Genomic Encyclopedia of Type Strains, Phase IV (KMG-IV): sequencing the most valuable type-strain genomes for metagenomic binning, comparative biology and taxonomic classification.</title>
        <authorList>
            <person name="Goeker M."/>
        </authorList>
    </citation>
    <scope>NUCLEOTIDE SEQUENCE [LARGE SCALE GENOMIC DNA]</scope>
    <source>
        <strain evidence="2 3">DSM 24591</strain>
    </source>
</reference>
<feature type="domain" description="Transposase IS200-like" evidence="1">
    <location>
        <begin position="9"/>
        <end position="121"/>
    </location>
</feature>
<organism evidence="2 3">
    <name type="scientific">Paralcaligenes ureilyticus</name>
    <dbReference type="NCBI Taxonomy" id="627131"/>
    <lineage>
        <taxon>Bacteria</taxon>
        <taxon>Pseudomonadati</taxon>
        <taxon>Pseudomonadota</taxon>
        <taxon>Betaproteobacteria</taxon>
        <taxon>Burkholderiales</taxon>
        <taxon>Alcaligenaceae</taxon>
        <taxon>Paralcaligenes</taxon>
    </lineage>
</organism>
<dbReference type="GO" id="GO:0006313">
    <property type="term" value="P:DNA transposition"/>
    <property type="evidence" value="ECO:0007669"/>
    <property type="project" value="InterPro"/>
</dbReference>
<dbReference type="EMBL" id="SMAJ01000020">
    <property type="protein sequence ID" value="TCT02125.1"/>
    <property type="molecule type" value="Genomic_DNA"/>
</dbReference>
<dbReference type="RefSeq" id="WP_132585373.1">
    <property type="nucleotide sequence ID" value="NZ_SMAJ01000020.1"/>
</dbReference>
<dbReference type="Proteomes" id="UP000295525">
    <property type="component" value="Unassembled WGS sequence"/>
</dbReference>
<proteinExistence type="predicted"/>
<dbReference type="GO" id="GO:0003677">
    <property type="term" value="F:DNA binding"/>
    <property type="evidence" value="ECO:0007669"/>
    <property type="project" value="InterPro"/>
</dbReference>
<dbReference type="InterPro" id="IPR036515">
    <property type="entry name" value="Transposase_17_sf"/>
</dbReference>
<evidence type="ECO:0000313" key="2">
    <source>
        <dbReference type="EMBL" id="TCT02125.1"/>
    </source>
</evidence>
<accession>A0A4R3LU02</accession>
<dbReference type="OrthoDB" id="9814067at2"/>
<gene>
    <name evidence="2" type="ORF">EDC26_12042</name>
</gene>
<evidence type="ECO:0000259" key="1">
    <source>
        <dbReference type="SMART" id="SM01321"/>
    </source>
</evidence>
<dbReference type="AlphaFoldDB" id="A0A4R3LU02"/>
<dbReference type="InterPro" id="IPR002686">
    <property type="entry name" value="Transposase_17"/>
</dbReference>